<organism evidence="18 19">
    <name type="scientific">Gluconacetobacter tumulisoli</name>
    <dbReference type="NCBI Taxonomy" id="1286189"/>
    <lineage>
        <taxon>Bacteria</taxon>
        <taxon>Pseudomonadati</taxon>
        <taxon>Pseudomonadota</taxon>
        <taxon>Alphaproteobacteria</taxon>
        <taxon>Acetobacterales</taxon>
        <taxon>Acetobacteraceae</taxon>
        <taxon>Gluconacetobacter</taxon>
    </lineage>
</organism>
<evidence type="ECO:0000256" key="4">
    <source>
        <dbReference type="ARBA" id="ARBA00022496"/>
    </source>
</evidence>
<dbReference type="PROSITE" id="PS52016">
    <property type="entry name" value="TONB_DEPENDENT_REC_3"/>
    <property type="match status" value="1"/>
</dbReference>
<dbReference type="GO" id="GO:0009279">
    <property type="term" value="C:cell outer membrane"/>
    <property type="evidence" value="ECO:0007669"/>
    <property type="project" value="UniProtKB-SubCell"/>
</dbReference>
<feature type="chain" id="PRO_5030736729" evidence="15">
    <location>
        <begin position="24"/>
        <end position="809"/>
    </location>
</feature>
<comment type="caution">
    <text evidence="18">The sequence shown here is derived from an EMBL/GenBank/DDBJ whole genome shotgun (WGS) entry which is preliminary data.</text>
</comment>
<evidence type="ECO:0000256" key="7">
    <source>
        <dbReference type="ARBA" id="ARBA00023004"/>
    </source>
</evidence>
<dbReference type="PANTHER" id="PTHR32552:SF89">
    <property type="entry name" value="CATECHOLATE SIDEROPHORE RECEPTOR FIU"/>
    <property type="match status" value="1"/>
</dbReference>
<feature type="domain" description="TonB-dependent receptor-like beta-barrel" evidence="16">
    <location>
        <begin position="299"/>
        <end position="758"/>
    </location>
</feature>
<evidence type="ECO:0000259" key="16">
    <source>
        <dbReference type="Pfam" id="PF00593"/>
    </source>
</evidence>
<dbReference type="Gene3D" id="2.40.170.20">
    <property type="entry name" value="TonB-dependent receptor, beta-barrel domain"/>
    <property type="match status" value="1"/>
</dbReference>
<evidence type="ECO:0000256" key="11">
    <source>
        <dbReference type="ARBA" id="ARBA00023237"/>
    </source>
</evidence>
<name>A0A7W4PMV0_9PROT</name>
<evidence type="ECO:0000313" key="19">
    <source>
        <dbReference type="Proteomes" id="UP000578030"/>
    </source>
</evidence>
<evidence type="ECO:0000256" key="1">
    <source>
        <dbReference type="ARBA" id="ARBA00004571"/>
    </source>
</evidence>
<evidence type="ECO:0000256" key="12">
    <source>
        <dbReference type="PROSITE-ProRule" id="PRU01360"/>
    </source>
</evidence>
<evidence type="ECO:0000259" key="17">
    <source>
        <dbReference type="Pfam" id="PF07715"/>
    </source>
</evidence>
<dbReference type="Pfam" id="PF00593">
    <property type="entry name" value="TonB_dep_Rec_b-barrel"/>
    <property type="match status" value="1"/>
</dbReference>
<keyword evidence="8" id="KW-0406">Ion transport</keyword>
<keyword evidence="10 12" id="KW-0472">Membrane</keyword>
<dbReference type="InterPro" id="IPR039426">
    <property type="entry name" value="TonB-dep_rcpt-like"/>
</dbReference>
<evidence type="ECO:0000256" key="13">
    <source>
        <dbReference type="RuleBase" id="RU003357"/>
    </source>
</evidence>
<keyword evidence="4" id="KW-0410">Iron transport</keyword>
<feature type="domain" description="TonB-dependent receptor plug" evidence="17">
    <location>
        <begin position="87"/>
        <end position="186"/>
    </location>
</feature>
<sequence>MRRHARTLSGVFVLSHIPALAGAASAPAAPVSVSTVPAASSGSSSASAGASARHPAGERIVVTGDGTFATANGHIGNQPGGGLIRPETATRSVSTLSADAIARQAPTSSAFDMVALLPGANVSSSDPLGFAAQTNITVRGLSGDAIGYVLEGMPLNDIAYYSGYPGQFADNENYDQIALAQGAADLDSPVLNASGGLMSLRFRDPSHDAGGMVDASYGSYHTDREFARVDTGEIGHSGIRAFVSYSHGETSNWRGSGRDRRQHIDFKAVKEWGDGNRVSVLGTWNDAVTSNYPQIDMADWHAYGVSGPNNYASTYDPSNAAAGTDYWRLYQDPYRLFYVAAPSRFTLTRALHLSVTPYAQWGYGNAPGGTVLSTTGNWQGTEALPYAVSIPGAQDGMATVMADYTQSSYRTGFTSALDWRLGRHRLTMGYWYDYSDDTETQPFSLLPANGHPGNIWADSAKGTILLPDGRQLLGGDNHTISQVSALFVGDTMSFLNQRLTIEAGFKEVMLSRDGTNNLPGPQYRSTMNVAEPLPRLGARFQIDPRHQIFASVSTNFRAPAESSLYDAYDPSSGALVNTANNTLRNEYSISEEVGYRYAGNRVIGSVTFFNYNFTNRQIQTVVSHNGSLIGSTVNAGGQTSRGIDVEAGLRPWHHFSPYVSGEYLHATIDNDMAVDGDLLPTRGKTAVRSPSLQAAIGLTYDDGTFFGMASVKYVGHQYATFMNDERMPDHTTGNLTLGYRMSSIGVARHPEFRLNFINITDSHYLSGVANPTFNARDATGRYGTTIAGEAPTYYVGGGFAMLLTGSSAF</sequence>
<keyword evidence="18" id="KW-0675">Receptor</keyword>
<keyword evidence="3 12" id="KW-1134">Transmembrane beta strand</keyword>
<dbReference type="Pfam" id="PF07715">
    <property type="entry name" value="Plug"/>
    <property type="match status" value="1"/>
</dbReference>
<keyword evidence="19" id="KW-1185">Reference proteome</keyword>
<dbReference type="InterPro" id="IPR012910">
    <property type="entry name" value="Plug_dom"/>
</dbReference>
<proteinExistence type="inferred from homology"/>
<feature type="compositionally biased region" description="Low complexity" evidence="14">
    <location>
        <begin position="34"/>
        <end position="52"/>
    </location>
</feature>
<gene>
    <name evidence="18" type="ORF">HLH28_10575</name>
</gene>
<comment type="subcellular location">
    <subcellularLocation>
        <location evidence="1 12">Cell outer membrane</location>
        <topology evidence="1 12">Multi-pass membrane protein</topology>
    </subcellularLocation>
</comment>
<dbReference type="InterPro" id="IPR037066">
    <property type="entry name" value="Plug_dom_sf"/>
</dbReference>
<comment type="similarity">
    <text evidence="12 13">Belongs to the TonB-dependent receptor family.</text>
</comment>
<keyword evidence="7" id="KW-0408">Iron</keyword>
<keyword evidence="6 15" id="KW-0732">Signal</keyword>
<dbReference type="GO" id="GO:0015344">
    <property type="term" value="F:siderophore uptake transmembrane transporter activity"/>
    <property type="evidence" value="ECO:0007669"/>
    <property type="project" value="TreeGrafter"/>
</dbReference>
<feature type="region of interest" description="Disordered" evidence="14">
    <location>
        <begin position="34"/>
        <end position="55"/>
    </location>
</feature>
<keyword evidence="11 12" id="KW-0998">Cell outer membrane</keyword>
<evidence type="ECO:0000313" key="18">
    <source>
        <dbReference type="EMBL" id="MBB2202014.1"/>
    </source>
</evidence>
<evidence type="ECO:0000256" key="5">
    <source>
        <dbReference type="ARBA" id="ARBA00022692"/>
    </source>
</evidence>
<protein>
    <submittedName>
        <fullName evidence="18">TonB-dependent receptor</fullName>
    </submittedName>
</protein>
<evidence type="ECO:0000256" key="10">
    <source>
        <dbReference type="ARBA" id="ARBA00023136"/>
    </source>
</evidence>
<evidence type="ECO:0000256" key="14">
    <source>
        <dbReference type="SAM" id="MobiDB-lite"/>
    </source>
</evidence>
<evidence type="ECO:0000256" key="6">
    <source>
        <dbReference type="ARBA" id="ARBA00022729"/>
    </source>
</evidence>
<evidence type="ECO:0000256" key="8">
    <source>
        <dbReference type="ARBA" id="ARBA00023065"/>
    </source>
</evidence>
<keyword evidence="2 12" id="KW-0813">Transport</keyword>
<dbReference type="InterPro" id="IPR036942">
    <property type="entry name" value="Beta-barrel_TonB_sf"/>
</dbReference>
<dbReference type="InterPro" id="IPR000531">
    <property type="entry name" value="Beta-barrel_TonB"/>
</dbReference>
<dbReference type="Gene3D" id="2.170.130.10">
    <property type="entry name" value="TonB-dependent receptor, plug domain"/>
    <property type="match status" value="1"/>
</dbReference>
<dbReference type="EMBL" id="JABEQM010000007">
    <property type="protein sequence ID" value="MBB2202014.1"/>
    <property type="molecule type" value="Genomic_DNA"/>
</dbReference>
<evidence type="ECO:0000256" key="9">
    <source>
        <dbReference type="ARBA" id="ARBA00023077"/>
    </source>
</evidence>
<dbReference type="AlphaFoldDB" id="A0A7W4PMV0"/>
<accession>A0A7W4PMV0</accession>
<feature type="signal peptide" evidence="15">
    <location>
        <begin position="1"/>
        <end position="23"/>
    </location>
</feature>
<evidence type="ECO:0000256" key="3">
    <source>
        <dbReference type="ARBA" id="ARBA00022452"/>
    </source>
</evidence>
<dbReference type="PANTHER" id="PTHR32552">
    <property type="entry name" value="FERRICHROME IRON RECEPTOR-RELATED"/>
    <property type="match status" value="1"/>
</dbReference>
<evidence type="ECO:0000256" key="15">
    <source>
        <dbReference type="SAM" id="SignalP"/>
    </source>
</evidence>
<keyword evidence="5 12" id="KW-0812">Transmembrane</keyword>
<evidence type="ECO:0000256" key="2">
    <source>
        <dbReference type="ARBA" id="ARBA00022448"/>
    </source>
</evidence>
<dbReference type="Proteomes" id="UP000578030">
    <property type="component" value="Unassembled WGS sequence"/>
</dbReference>
<keyword evidence="9 13" id="KW-0798">TonB box</keyword>
<reference evidence="18 19" key="1">
    <citation type="submission" date="2020-04" db="EMBL/GenBank/DDBJ databases">
        <title>Description of novel Gluconacetobacter.</title>
        <authorList>
            <person name="Sombolestani A."/>
        </authorList>
    </citation>
    <scope>NUCLEOTIDE SEQUENCE [LARGE SCALE GENOMIC DNA]</scope>
    <source>
        <strain evidence="18 19">LMG 27802</strain>
    </source>
</reference>
<dbReference type="SUPFAM" id="SSF56935">
    <property type="entry name" value="Porins"/>
    <property type="match status" value="1"/>
</dbReference>